<name>A0A8J7W292_9FIRM</name>
<accession>A0A8J7W292</accession>
<dbReference type="Proteomes" id="UP000675664">
    <property type="component" value="Unassembled WGS sequence"/>
</dbReference>
<comment type="caution">
    <text evidence="1">The sequence shown here is derived from an EMBL/GenBank/DDBJ whole genome shotgun (WGS) entry which is preliminary data.</text>
</comment>
<dbReference type="EMBL" id="JAGSND010000014">
    <property type="protein sequence ID" value="MBR0599552.1"/>
    <property type="molecule type" value="Genomic_DNA"/>
</dbReference>
<reference evidence="1" key="2">
    <citation type="submission" date="2021-04" db="EMBL/GenBank/DDBJ databases">
        <authorList>
            <person name="Liu J."/>
        </authorList>
    </citation>
    <scope>NUCLEOTIDE SEQUENCE</scope>
    <source>
        <strain evidence="1">BAD-6</strain>
    </source>
</reference>
<protein>
    <submittedName>
        <fullName evidence="1">Uncharacterized protein</fullName>
    </submittedName>
</protein>
<proteinExistence type="predicted"/>
<organism evidence="1 2">
    <name type="scientific">Sinanaerobacter chloroacetimidivorans</name>
    <dbReference type="NCBI Taxonomy" id="2818044"/>
    <lineage>
        <taxon>Bacteria</taxon>
        <taxon>Bacillati</taxon>
        <taxon>Bacillota</taxon>
        <taxon>Clostridia</taxon>
        <taxon>Peptostreptococcales</taxon>
        <taxon>Anaerovoracaceae</taxon>
        <taxon>Sinanaerobacter</taxon>
    </lineage>
</organism>
<evidence type="ECO:0000313" key="2">
    <source>
        <dbReference type="Proteomes" id="UP000675664"/>
    </source>
</evidence>
<keyword evidence="2" id="KW-1185">Reference proteome</keyword>
<sequence>MNMENQQQDFYFEESEKFFQSLKEEFEYSKNEKVTENDELPFWASQR</sequence>
<reference evidence="1" key="1">
    <citation type="submission" date="2021-04" db="EMBL/GenBank/DDBJ databases">
        <title>Sinoanaerobacter chloroacetimidivorans sp. nov., an obligate anaerobic bacterium isolated from anaerobic sludge.</title>
        <authorList>
            <person name="Bao Y."/>
        </authorList>
    </citation>
    <scope>NUCLEOTIDE SEQUENCE</scope>
    <source>
        <strain evidence="1">BAD-6</strain>
    </source>
</reference>
<dbReference type="RefSeq" id="WP_227019686.1">
    <property type="nucleotide sequence ID" value="NZ_JAGSND010000014.1"/>
</dbReference>
<dbReference type="AlphaFoldDB" id="A0A8J7W292"/>
<gene>
    <name evidence="1" type="ORF">KCX82_16830</name>
</gene>
<evidence type="ECO:0000313" key="1">
    <source>
        <dbReference type="EMBL" id="MBR0599552.1"/>
    </source>
</evidence>